<organism evidence="1 2">
    <name type="scientific">Phaseolus coccineus</name>
    <name type="common">Scarlet runner bean</name>
    <name type="synonym">Phaseolus multiflorus</name>
    <dbReference type="NCBI Taxonomy" id="3886"/>
    <lineage>
        <taxon>Eukaryota</taxon>
        <taxon>Viridiplantae</taxon>
        <taxon>Streptophyta</taxon>
        <taxon>Embryophyta</taxon>
        <taxon>Tracheophyta</taxon>
        <taxon>Spermatophyta</taxon>
        <taxon>Magnoliopsida</taxon>
        <taxon>eudicotyledons</taxon>
        <taxon>Gunneridae</taxon>
        <taxon>Pentapetalae</taxon>
        <taxon>rosids</taxon>
        <taxon>fabids</taxon>
        <taxon>Fabales</taxon>
        <taxon>Fabaceae</taxon>
        <taxon>Papilionoideae</taxon>
        <taxon>50 kb inversion clade</taxon>
        <taxon>NPAAA clade</taxon>
        <taxon>indigoferoid/millettioid clade</taxon>
        <taxon>Phaseoleae</taxon>
        <taxon>Phaseolus</taxon>
    </lineage>
</organism>
<evidence type="ECO:0000313" key="2">
    <source>
        <dbReference type="Proteomes" id="UP001374584"/>
    </source>
</evidence>
<sequence>MEEENEDACVEWWCKKLKLQRTVNGVRGAYGAVFSVKVSLLAISLSQSSTSSNHAMGEMLGNKDLGLRLLGAGIESN</sequence>
<accession>A0AAN9LX62</accession>
<dbReference type="AlphaFoldDB" id="A0AAN9LX62"/>
<protein>
    <submittedName>
        <fullName evidence="1">Uncharacterized protein</fullName>
    </submittedName>
</protein>
<dbReference type="Proteomes" id="UP001374584">
    <property type="component" value="Unassembled WGS sequence"/>
</dbReference>
<keyword evidence="2" id="KW-1185">Reference proteome</keyword>
<dbReference type="EMBL" id="JAYMYR010000009">
    <property type="protein sequence ID" value="KAK7342144.1"/>
    <property type="molecule type" value="Genomic_DNA"/>
</dbReference>
<name>A0AAN9LX62_PHACN</name>
<proteinExistence type="predicted"/>
<reference evidence="1 2" key="1">
    <citation type="submission" date="2024-01" db="EMBL/GenBank/DDBJ databases">
        <title>The genomes of 5 underutilized Papilionoideae crops provide insights into root nodulation and disease resistanc.</title>
        <authorList>
            <person name="Jiang F."/>
        </authorList>
    </citation>
    <scope>NUCLEOTIDE SEQUENCE [LARGE SCALE GENOMIC DNA]</scope>
    <source>
        <strain evidence="1">JINMINGXINNONG_FW02</strain>
        <tissue evidence="1">Leaves</tissue>
    </source>
</reference>
<gene>
    <name evidence="1" type="ORF">VNO80_25087</name>
</gene>
<evidence type="ECO:0000313" key="1">
    <source>
        <dbReference type="EMBL" id="KAK7342144.1"/>
    </source>
</evidence>
<comment type="caution">
    <text evidence="1">The sequence shown here is derived from an EMBL/GenBank/DDBJ whole genome shotgun (WGS) entry which is preliminary data.</text>
</comment>